<dbReference type="InterPro" id="IPR006148">
    <property type="entry name" value="Glc/Gal-6P_isomerase"/>
</dbReference>
<organism evidence="4 5">
    <name type="scientific">Kineococcus glutinatus</name>
    <dbReference type="NCBI Taxonomy" id="1070872"/>
    <lineage>
        <taxon>Bacteria</taxon>
        <taxon>Bacillati</taxon>
        <taxon>Actinomycetota</taxon>
        <taxon>Actinomycetes</taxon>
        <taxon>Kineosporiales</taxon>
        <taxon>Kineosporiaceae</taxon>
        <taxon>Kineococcus</taxon>
    </lineage>
</organism>
<dbReference type="Gene3D" id="3.40.50.1360">
    <property type="match status" value="1"/>
</dbReference>
<reference evidence="5" key="1">
    <citation type="journal article" date="2019" name="Int. J. Syst. Evol. Microbiol.">
        <title>The Global Catalogue of Microorganisms (GCM) 10K type strain sequencing project: providing services to taxonomists for standard genome sequencing and annotation.</title>
        <authorList>
            <consortium name="The Broad Institute Genomics Platform"/>
            <consortium name="The Broad Institute Genome Sequencing Center for Infectious Disease"/>
            <person name="Wu L."/>
            <person name="Ma J."/>
        </authorList>
    </citation>
    <scope>NUCLEOTIDE SEQUENCE [LARGE SCALE GENOMIC DNA]</scope>
    <source>
        <strain evidence="5">JCM 18126</strain>
    </source>
</reference>
<feature type="domain" description="Glucosamine/galactosamine-6-phosphate isomerase" evidence="3">
    <location>
        <begin position="14"/>
        <end position="225"/>
    </location>
</feature>
<gene>
    <name evidence="4" type="primary">nagB</name>
    <name evidence="4" type="ORF">GCM10023225_29510</name>
</gene>
<dbReference type="PROSITE" id="PS01161">
    <property type="entry name" value="GLC_GALNAC_ISOMERASE"/>
    <property type="match status" value="1"/>
</dbReference>
<proteinExistence type="predicted"/>
<evidence type="ECO:0000259" key="3">
    <source>
        <dbReference type="Pfam" id="PF01182"/>
    </source>
</evidence>
<protein>
    <submittedName>
        <fullName evidence="4">Glucosamine-6-phosphate deaminase</fullName>
    </submittedName>
</protein>
<evidence type="ECO:0000256" key="2">
    <source>
        <dbReference type="ARBA" id="ARBA00023277"/>
    </source>
</evidence>
<keyword evidence="5" id="KW-1185">Reference proteome</keyword>
<keyword evidence="1" id="KW-0378">Hydrolase</keyword>
<accession>A0ABP9I794</accession>
<dbReference type="PANTHER" id="PTHR11280">
    <property type="entry name" value="GLUCOSAMINE-6-PHOSPHATE ISOMERASE"/>
    <property type="match status" value="1"/>
</dbReference>
<keyword evidence="2" id="KW-0119">Carbohydrate metabolism</keyword>
<dbReference type="CDD" id="cd01399">
    <property type="entry name" value="GlcN6P_deaminase"/>
    <property type="match status" value="1"/>
</dbReference>
<evidence type="ECO:0000313" key="4">
    <source>
        <dbReference type="EMBL" id="GAA4990628.1"/>
    </source>
</evidence>
<dbReference type="NCBIfam" id="NF001684">
    <property type="entry name" value="PRK00443.1-4"/>
    <property type="match status" value="1"/>
</dbReference>
<dbReference type="PANTHER" id="PTHR11280:SF5">
    <property type="entry name" value="GLUCOSAMINE-6-PHOSPHATE ISOMERASE"/>
    <property type="match status" value="1"/>
</dbReference>
<comment type="caution">
    <text evidence="4">The sequence shown here is derived from an EMBL/GenBank/DDBJ whole genome shotgun (WGS) entry which is preliminary data.</text>
</comment>
<evidence type="ECO:0000313" key="5">
    <source>
        <dbReference type="Proteomes" id="UP001501195"/>
    </source>
</evidence>
<dbReference type="InterPro" id="IPR004547">
    <property type="entry name" value="Glucosamine6P_isomerase"/>
</dbReference>
<sequence>MEVVIVPDAATGGRLVAGAVAALLREHSSIVLGLATGSSPAPVYDDLAARHQRGELSLAGSRAFLLDEYVGLPPGHPESYRAVIEREVVARLDLPGAAVRGPDGGATDLEAACRDYDATVRAAGVHLQLLGVGTDGHIGFNEPGSSLGSSTRLKTLTAQTRRDNARFFGGDPEAVPRHVLTQGIATILAARHLVLLAWGEAKADAVAALVEGPLTAMVPASALQLHPRATVVVDEAAAAGLRLADYYRETWEGKPAWQRW</sequence>
<dbReference type="Proteomes" id="UP001501195">
    <property type="component" value="Unassembled WGS sequence"/>
</dbReference>
<dbReference type="Pfam" id="PF01182">
    <property type="entry name" value="Glucosamine_iso"/>
    <property type="match status" value="1"/>
</dbReference>
<dbReference type="InterPro" id="IPR018321">
    <property type="entry name" value="Glucosamine6P_isomerase_CS"/>
</dbReference>
<dbReference type="InterPro" id="IPR037171">
    <property type="entry name" value="NagB/RpiA_transferase-like"/>
</dbReference>
<dbReference type="SUPFAM" id="SSF100950">
    <property type="entry name" value="NagB/RpiA/CoA transferase-like"/>
    <property type="match status" value="1"/>
</dbReference>
<dbReference type="EMBL" id="BAABIL010000509">
    <property type="protein sequence ID" value="GAA4990628.1"/>
    <property type="molecule type" value="Genomic_DNA"/>
</dbReference>
<dbReference type="RefSeq" id="WP_345713443.1">
    <property type="nucleotide sequence ID" value="NZ_BAABIL010000509.1"/>
</dbReference>
<name>A0ABP9I794_9ACTN</name>
<evidence type="ECO:0000256" key="1">
    <source>
        <dbReference type="ARBA" id="ARBA00022801"/>
    </source>
</evidence>